<dbReference type="EMBL" id="JACCBJ010000001">
    <property type="protein sequence ID" value="NYD75310.1"/>
    <property type="molecule type" value="Genomic_DNA"/>
</dbReference>
<keyword evidence="8" id="KW-0282">Flagellum</keyword>
<comment type="similarity">
    <text evidence="2">Belongs to the FliH family.</text>
</comment>
<dbReference type="AlphaFoldDB" id="A0A852T461"/>
<evidence type="ECO:0000256" key="1">
    <source>
        <dbReference type="ARBA" id="ARBA00003041"/>
    </source>
</evidence>
<evidence type="ECO:0000256" key="6">
    <source>
        <dbReference type="ARBA" id="ARBA00023225"/>
    </source>
</evidence>
<dbReference type="GO" id="GO:0005829">
    <property type="term" value="C:cytosol"/>
    <property type="evidence" value="ECO:0007669"/>
    <property type="project" value="TreeGrafter"/>
</dbReference>
<dbReference type="GO" id="GO:0044781">
    <property type="term" value="P:bacterial-type flagellum organization"/>
    <property type="evidence" value="ECO:0007669"/>
    <property type="project" value="UniProtKB-KW"/>
</dbReference>
<keyword evidence="3" id="KW-0813">Transport</keyword>
<name>A0A852T461_9MICO</name>
<reference evidence="8 9" key="1">
    <citation type="submission" date="2020-07" db="EMBL/GenBank/DDBJ databases">
        <title>Sequencing the genomes of 1000 actinobacteria strains.</title>
        <authorList>
            <person name="Klenk H.-P."/>
        </authorList>
    </citation>
    <scope>NUCLEOTIDE SEQUENCE [LARGE SCALE GENOMIC DNA]</scope>
    <source>
        <strain evidence="8 9">DSM 23871</strain>
    </source>
</reference>
<keyword evidence="6" id="KW-1006">Bacterial flagellum protein export</keyword>
<protein>
    <submittedName>
        <fullName evidence="8">Flagellar assembly protein FliH</fullName>
    </submittedName>
</protein>
<keyword evidence="4" id="KW-1005">Bacterial flagellum biogenesis</keyword>
<evidence type="ECO:0000313" key="8">
    <source>
        <dbReference type="EMBL" id="NYD75310.1"/>
    </source>
</evidence>
<feature type="domain" description="Flagellar assembly protein FliH/Type III secretion system HrpE" evidence="7">
    <location>
        <begin position="79"/>
        <end position="195"/>
    </location>
</feature>
<comment type="caution">
    <text evidence="8">The sequence shown here is derived from an EMBL/GenBank/DDBJ whole genome shotgun (WGS) entry which is preliminary data.</text>
</comment>
<evidence type="ECO:0000256" key="3">
    <source>
        <dbReference type="ARBA" id="ARBA00022448"/>
    </source>
</evidence>
<accession>A0A852T461</accession>
<proteinExistence type="inferred from homology"/>
<dbReference type="RefSeq" id="WP_179457279.1">
    <property type="nucleotide sequence ID" value="NZ_BAAAPX010000001.1"/>
</dbReference>
<gene>
    <name evidence="8" type="ORF">BJ963_002829</name>
</gene>
<keyword evidence="5" id="KW-0653">Protein transport</keyword>
<evidence type="ECO:0000259" key="7">
    <source>
        <dbReference type="Pfam" id="PF02108"/>
    </source>
</evidence>
<evidence type="ECO:0000256" key="4">
    <source>
        <dbReference type="ARBA" id="ARBA00022795"/>
    </source>
</evidence>
<keyword evidence="8" id="KW-0969">Cilium</keyword>
<organism evidence="8 9">
    <name type="scientific">Leifsonia soli</name>
    <dbReference type="NCBI Taxonomy" id="582665"/>
    <lineage>
        <taxon>Bacteria</taxon>
        <taxon>Bacillati</taxon>
        <taxon>Actinomycetota</taxon>
        <taxon>Actinomycetes</taxon>
        <taxon>Micrococcales</taxon>
        <taxon>Microbacteriaceae</taxon>
        <taxon>Leifsonia</taxon>
    </lineage>
</organism>
<dbReference type="PANTHER" id="PTHR34982:SF1">
    <property type="entry name" value="FLAGELLAR ASSEMBLY PROTEIN FLIH"/>
    <property type="match status" value="1"/>
</dbReference>
<dbReference type="Pfam" id="PF02108">
    <property type="entry name" value="FliH"/>
    <property type="match status" value="1"/>
</dbReference>
<dbReference type="GO" id="GO:0015031">
    <property type="term" value="P:protein transport"/>
    <property type="evidence" value="ECO:0007669"/>
    <property type="project" value="UniProtKB-KW"/>
</dbReference>
<dbReference type="Proteomes" id="UP000589620">
    <property type="component" value="Unassembled WGS sequence"/>
</dbReference>
<keyword evidence="9" id="KW-1185">Reference proteome</keyword>
<comment type="function">
    <text evidence="1">Needed for flagellar regrowth and assembly.</text>
</comment>
<evidence type="ECO:0000256" key="5">
    <source>
        <dbReference type="ARBA" id="ARBA00022927"/>
    </source>
</evidence>
<dbReference type="PANTHER" id="PTHR34982">
    <property type="entry name" value="YOP PROTEINS TRANSLOCATION PROTEIN L"/>
    <property type="match status" value="1"/>
</dbReference>
<evidence type="ECO:0000313" key="9">
    <source>
        <dbReference type="Proteomes" id="UP000589620"/>
    </source>
</evidence>
<sequence>MSNDAAPAHDFAPLIVPVLTETEHERTAMTAARSRGYAAGFAEGRRAAAREQEQWADRAVAARAAESAEAAETVAVLARALRAAAVELREATVPVLADAESALVDAAFELATAVVGVALQDRVAAARAAVVRVQSAAPAGVVPVVRLHPDDIAALRAAGAATEELQLVADSALTPGDAVGELPNGWLDARIHAALDRAKEALS</sequence>
<evidence type="ECO:0000256" key="2">
    <source>
        <dbReference type="ARBA" id="ARBA00006602"/>
    </source>
</evidence>
<dbReference type="InterPro" id="IPR051472">
    <property type="entry name" value="T3SS_Stator/FliH"/>
</dbReference>
<keyword evidence="8" id="KW-0966">Cell projection</keyword>
<dbReference type="InterPro" id="IPR018035">
    <property type="entry name" value="Flagellar_FliH/T3SS_HrpE"/>
</dbReference>